<name>A0A1C4G0V0_9BACT</name>
<keyword evidence="1" id="KW-1133">Transmembrane helix</keyword>
<dbReference type="AlphaFoldDB" id="A0A1C4G0V0"/>
<keyword evidence="4" id="KW-1185">Reference proteome</keyword>
<reference evidence="3 4" key="1">
    <citation type="submission" date="2016-08" db="EMBL/GenBank/DDBJ databases">
        <authorList>
            <person name="Seilhamer J.J."/>
        </authorList>
    </citation>
    <scope>NUCLEOTIDE SEQUENCE [LARGE SCALE GENOMIC DNA]</scope>
    <source>
        <strain evidence="3 4">A37T2</strain>
    </source>
</reference>
<dbReference type="Pfam" id="PF14258">
    <property type="entry name" value="DUF4350"/>
    <property type="match status" value="1"/>
</dbReference>
<dbReference type="OrthoDB" id="1111222at2"/>
<dbReference type="RefSeq" id="WP_089715330.1">
    <property type="nucleotide sequence ID" value="NZ_FMAR01000019.1"/>
</dbReference>
<gene>
    <name evidence="3" type="ORF">GA0116948_11945</name>
</gene>
<feature type="domain" description="DUF4350" evidence="2">
    <location>
        <begin position="48"/>
        <end position="236"/>
    </location>
</feature>
<dbReference type="EMBL" id="FMAR01000019">
    <property type="protein sequence ID" value="SCC61869.1"/>
    <property type="molecule type" value="Genomic_DNA"/>
</dbReference>
<sequence length="412" mass="47482">MKLKFIIIPVAILLVLFIILLILSKVGESPTTPLDMQQPGNVTFQYKDKNPYGGYVVYQWLGKLWKDQTPSVITRPFASAYNKNASMKSGGNVYVILAKQSFTDAADVRSMESFVMDGNTLVLGVCAPDTLLQQTFGFTISDSLPGLYNTAGLSRAEHFVSPRIDTPSFFYKGIMSENYFTSVDTAVTTILGENNINQPNFILVNKGQGHLLVLLDPVILTNYPLLHKDNSKMLEAVMNYAPEYETNNTLYWDEFYKLQTKPREGDFSEWQVLMRYPAMRWAFWLTILTALFYVLFESKRRQRIIPDIPPLTNTSVEFVTTLGKLYYEHHDNSNLAHKMVQHLLEYIRTRYNLNTQHLNEEFAETLARKSGYPSEQTRQLIQYIHQVRLEPQLSDLQLHNFYTATHQFYQNS</sequence>
<dbReference type="InterPro" id="IPR025646">
    <property type="entry name" value="DUF4350"/>
</dbReference>
<evidence type="ECO:0000256" key="1">
    <source>
        <dbReference type="SAM" id="Phobius"/>
    </source>
</evidence>
<dbReference type="STRING" id="1335309.GA0116948_11945"/>
<proteinExistence type="predicted"/>
<organism evidence="3 4">
    <name type="scientific">Chitinophaga costaii</name>
    <dbReference type="NCBI Taxonomy" id="1335309"/>
    <lineage>
        <taxon>Bacteria</taxon>
        <taxon>Pseudomonadati</taxon>
        <taxon>Bacteroidota</taxon>
        <taxon>Chitinophagia</taxon>
        <taxon>Chitinophagales</taxon>
        <taxon>Chitinophagaceae</taxon>
        <taxon>Chitinophaga</taxon>
    </lineage>
</organism>
<evidence type="ECO:0000313" key="3">
    <source>
        <dbReference type="EMBL" id="SCC61869.1"/>
    </source>
</evidence>
<keyword evidence="1" id="KW-0472">Membrane</keyword>
<accession>A0A1C4G0V0</accession>
<evidence type="ECO:0000259" key="2">
    <source>
        <dbReference type="Pfam" id="PF14258"/>
    </source>
</evidence>
<keyword evidence="1" id="KW-0812">Transmembrane</keyword>
<protein>
    <recommendedName>
        <fullName evidence="2">DUF4350 domain-containing protein</fullName>
    </recommendedName>
</protein>
<feature type="transmembrane region" description="Helical" evidence="1">
    <location>
        <begin position="278"/>
        <end position="296"/>
    </location>
</feature>
<dbReference type="Proteomes" id="UP000242818">
    <property type="component" value="Unassembled WGS sequence"/>
</dbReference>
<evidence type="ECO:0000313" key="4">
    <source>
        <dbReference type="Proteomes" id="UP000242818"/>
    </source>
</evidence>